<reference evidence="7" key="1">
    <citation type="thesis" date="2020" institute="ProQuest LLC" country="789 East Eisenhower Parkway, Ann Arbor, MI, USA">
        <title>Comparative Genomics and Chromosome Evolution.</title>
        <authorList>
            <person name="Mudd A.B."/>
        </authorList>
    </citation>
    <scope>NUCLEOTIDE SEQUENCE</scope>
    <source>
        <strain evidence="7">Female2</strain>
        <tissue evidence="7">Blood</tissue>
    </source>
</reference>
<comment type="function">
    <text evidence="2">Involved in the biogenesis of the 60S ribosomal subunit. Ensures the docking of GTPBP4/NOG1 to pre-60S particles.</text>
</comment>
<gene>
    <name evidence="7" type="ORF">GDO86_006480</name>
</gene>
<keyword evidence="8" id="KW-1185">Reference proteome</keyword>
<dbReference type="InterPro" id="IPR000988">
    <property type="entry name" value="Ribosomal_eL24-rel_N"/>
</dbReference>
<dbReference type="EMBL" id="JAACNH010000006">
    <property type="protein sequence ID" value="KAG8440752.1"/>
    <property type="molecule type" value="Genomic_DNA"/>
</dbReference>
<dbReference type="SUPFAM" id="SSF57716">
    <property type="entry name" value="Glucocorticoid receptor-like (DNA-binding domain)"/>
    <property type="match status" value="1"/>
</dbReference>
<dbReference type="InterPro" id="IPR038630">
    <property type="entry name" value="L24e/L24_sf"/>
</dbReference>
<comment type="caution">
    <text evidence="7">The sequence shown here is derived from an EMBL/GenBank/DDBJ whole genome shotgun (WGS) entry which is preliminary data.</text>
</comment>
<protein>
    <recommendedName>
        <fullName evidence="3">Probable ribosome biogenesis protein RLP24</fullName>
    </recommendedName>
    <alternativeName>
        <fullName evidence="4">Ribosomal L24 domain-containing protein 1</fullName>
    </alternativeName>
</protein>
<dbReference type="OrthoDB" id="10262490at2759"/>
<feature type="domain" description="Large ribosomal subunit protein eL24-related N-terminal" evidence="6">
    <location>
        <begin position="2"/>
        <end position="39"/>
    </location>
</feature>
<proteinExistence type="inferred from homology"/>
<dbReference type="InterPro" id="IPR056366">
    <property type="entry name" value="Ribosomal_eL24"/>
</dbReference>
<organism evidence="7 8">
    <name type="scientific">Hymenochirus boettgeri</name>
    <name type="common">Congo dwarf clawed frog</name>
    <dbReference type="NCBI Taxonomy" id="247094"/>
    <lineage>
        <taxon>Eukaryota</taxon>
        <taxon>Metazoa</taxon>
        <taxon>Chordata</taxon>
        <taxon>Craniata</taxon>
        <taxon>Vertebrata</taxon>
        <taxon>Euteleostomi</taxon>
        <taxon>Amphibia</taxon>
        <taxon>Batrachia</taxon>
        <taxon>Anura</taxon>
        <taxon>Pipoidea</taxon>
        <taxon>Pipidae</taxon>
        <taxon>Pipinae</taxon>
        <taxon>Hymenochirus</taxon>
    </lineage>
</organism>
<evidence type="ECO:0000313" key="8">
    <source>
        <dbReference type="Proteomes" id="UP000812440"/>
    </source>
</evidence>
<evidence type="ECO:0000256" key="4">
    <source>
        <dbReference type="ARBA" id="ARBA00042993"/>
    </source>
</evidence>
<sequence length="182" mass="22322">MAFRFFRSKCHKNFKKKRNPRKVRWTKAFRKSAGKELTVDNSFEFEKRRNEPVKYKRELWSKTVEAMKRVEEIKRKRQTRFIMKQLQKGKELQKAQDIKEVKQISTLFGLHMQTKQLEDKMVQKLQQDVDMEDLLLRRVYYCSLFHNLYIMEIYFGFDLNSTILWKAVKQMDNTQEKCMLIY</sequence>
<evidence type="ECO:0000256" key="1">
    <source>
        <dbReference type="ARBA" id="ARBA00005647"/>
    </source>
</evidence>
<evidence type="ECO:0000256" key="5">
    <source>
        <dbReference type="ARBA" id="ARBA00047058"/>
    </source>
</evidence>
<evidence type="ECO:0000313" key="7">
    <source>
        <dbReference type="EMBL" id="KAG8440752.1"/>
    </source>
</evidence>
<evidence type="ECO:0000259" key="6">
    <source>
        <dbReference type="Pfam" id="PF01246"/>
    </source>
</evidence>
<dbReference type="PANTHER" id="PTHR10792">
    <property type="entry name" value="60S RIBOSOMAL PROTEIN L24"/>
    <property type="match status" value="1"/>
</dbReference>
<comment type="subunit">
    <text evidence="5">Associated with nucleolar and cytoplasmic pre-60S particles. At the end of biogenesis it dissociates from cytoplasmic pre-60S particles and is likely to be exchanged for its ribosomal homolog, RPL24.</text>
</comment>
<dbReference type="GO" id="GO:0005730">
    <property type="term" value="C:nucleolus"/>
    <property type="evidence" value="ECO:0007669"/>
    <property type="project" value="TreeGrafter"/>
</dbReference>
<dbReference type="PANTHER" id="PTHR10792:SF8">
    <property type="entry name" value="RIBOSOME BIOGENESIS PROTEIN RLP24-RELATED"/>
    <property type="match status" value="1"/>
</dbReference>
<dbReference type="Pfam" id="PF01246">
    <property type="entry name" value="Ribosomal_L24e"/>
    <property type="match status" value="1"/>
</dbReference>
<evidence type="ECO:0000256" key="2">
    <source>
        <dbReference type="ARBA" id="ARBA00037035"/>
    </source>
</evidence>
<dbReference type="AlphaFoldDB" id="A0A8T2J8S7"/>
<dbReference type="GO" id="GO:0003735">
    <property type="term" value="F:structural constituent of ribosome"/>
    <property type="evidence" value="ECO:0007669"/>
    <property type="project" value="InterPro"/>
</dbReference>
<evidence type="ECO:0000256" key="3">
    <source>
        <dbReference type="ARBA" id="ARBA00039784"/>
    </source>
</evidence>
<dbReference type="Proteomes" id="UP000812440">
    <property type="component" value="Chromosome 3"/>
</dbReference>
<dbReference type="GO" id="GO:0042273">
    <property type="term" value="P:ribosomal large subunit biogenesis"/>
    <property type="evidence" value="ECO:0007669"/>
    <property type="project" value="TreeGrafter"/>
</dbReference>
<dbReference type="Gene3D" id="2.30.170.20">
    <property type="entry name" value="Ribosomal protein L24e"/>
    <property type="match status" value="1"/>
</dbReference>
<comment type="similarity">
    <text evidence="1">Belongs to the eukaryotic ribosomal protein eL24 family.</text>
</comment>
<accession>A0A8T2J8S7</accession>
<name>A0A8T2J8S7_9PIPI</name>